<comment type="caution">
    <text evidence="3">The sequence shown here is derived from an EMBL/GenBank/DDBJ whole genome shotgun (WGS) entry which is preliminary data.</text>
</comment>
<dbReference type="InterPro" id="IPR017517">
    <property type="entry name" value="Maleyloyr_isom"/>
</dbReference>
<dbReference type="RefSeq" id="WP_120023358.1">
    <property type="nucleotide sequence ID" value="NZ_QZFV01000073.1"/>
</dbReference>
<proteinExistence type="predicted"/>
<dbReference type="NCBIfam" id="TIGR03083">
    <property type="entry name" value="maleylpyruvate isomerase family mycothiol-dependent enzyme"/>
    <property type="match status" value="1"/>
</dbReference>
<dbReference type="GO" id="GO:0046872">
    <property type="term" value="F:metal ion binding"/>
    <property type="evidence" value="ECO:0007669"/>
    <property type="project" value="InterPro"/>
</dbReference>
<keyword evidence="3" id="KW-0413">Isomerase</keyword>
<feature type="domain" description="Mycothiol-dependent maleylpyruvate isomerase metal-binding" evidence="2">
    <location>
        <begin position="15"/>
        <end position="129"/>
    </location>
</feature>
<dbReference type="Proteomes" id="UP000285112">
    <property type="component" value="Unassembled WGS sequence"/>
</dbReference>
<dbReference type="PANTHER" id="PTHR40758">
    <property type="entry name" value="CONSERVED PROTEIN"/>
    <property type="match status" value="1"/>
</dbReference>
<feature type="domain" description="MDMPI C-terminal" evidence="1">
    <location>
        <begin position="143"/>
        <end position="230"/>
    </location>
</feature>
<dbReference type="GO" id="GO:0016853">
    <property type="term" value="F:isomerase activity"/>
    <property type="evidence" value="ECO:0007669"/>
    <property type="project" value="UniProtKB-KW"/>
</dbReference>
<protein>
    <submittedName>
        <fullName evidence="3">Maleylpyruvate isomerase family mycothiol-dependent enzyme</fullName>
    </submittedName>
</protein>
<organism evidence="3 4">
    <name type="scientific">Amycolatopsis panacis</name>
    <dbReference type="NCBI Taxonomy" id="2340917"/>
    <lineage>
        <taxon>Bacteria</taxon>
        <taxon>Bacillati</taxon>
        <taxon>Actinomycetota</taxon>
        <taxon>Actinomycetes</taxon>
        <taxon>Pseudonocardiales</taxon>
        <taxon>Pseudonocardiaceae</taxon>
        <taxon>Amycolatopsis</taxon>
    </lineage>
</organism>
<dbReference type="InterPro" id="IPR024344">
    <property type="entry name" value="MDMPI_metal-binding"/>
</dbReference>
<reference evidence="3 4" key="1">
    <citation type="submission" date="2018-09" db="EMBL/GenBank/DDBJ databases">
        <title>YIM PH 21725 draft genome.</title>
        <authorList>
            <person name="Miao C."/>
        </authorList>
    </citation>
    <scope>NUCLEOTIDE SEQUENCE [LARGE SCALE GENOMIC DNA]</scope>
    <source>
        <strain evidence="4">YIM PH21725</strain>
    </source>
</reference>
<keyword evidence="3" id="KW-0670">Pyruvate</keyword>
<sequence length="243" mass="26223">MPTFPFPAPDYLPHLRALTEAFAEEARAGRFEAAVPSCGDWTRRDLLAHLGVVHRTVATIVETGQQERVEAEMGEDPAGWYAESAARLLDVLAAADPDEPSRHFAGIEMTKAFWFRRQVHETAVHLIDAHAARGEVVRLEPLVAADGVDEVLGRFLPVAARFVAIPSLAAPIALHASDLGYSWTLVPGEPPALGEAEPVATVEATAQELLMLLWKRGEISPRITGAAEAEEAARGFLAAKLTP</sequence>
<dbReference type="Pfam" id="PF11716">
    <property type="entry name" value="MDMPI_N"/>
    <property type="match status" value="1"/>
</dbReference>
<name>A0A419I5W4_9PSEU</name>
<dbReference type="GO" id="GO:0005886">
    <property type="term" value="C:plasma membrane"/>
    <property type="evidence" value="ECO:0007669"/>
    <property type="project" value="TreeGrafter"/>
</dbReference>
<dbReference type="SUPFAM" id="SSF109854">
    <property type="entry name" value="DinB/YfiT-like putative metalloenzymes"/>
    <property type="match status" value="1"/>
</dbReference>
<evidence type="ECO:0000259" key="2">
    <source>
        <dbReference type="Pfam" id="PF11716"/>
    </source>
</evidence>
<dbReference type="OrthoDB" id="3671213at2"/>
<accession>A0A419I5W4</accession>
<dbReference type="InterPro" id="IPR034660">
    <property type="entry name" value="DinB/YfiT-like"/>
</dbReference>
<gene>
    <name evidence="3" type="ORF">D5S19_11560</name>
</gene>
<keyword evidence="4" id="KW-1185">Reference proteome</keyword>
<dbReference type="InterPro" id="IPR010872">
    <property type="entry name" value="MDMPI_C-term_domain"/>
</dbReference>
<dbReference type="PANTHER" id="PTHR40758:SF1">
    <property type="entry name" value="CONSERVED PROTEIN"/>
    <property type="match status" value="1"/>
</dbReference>
<evidence type="ECO:0000259" key="1">
    <source>
        <dbReference type="Pfam" id="PF07398"/>
    </source>
</evidence>
<dbReference type="Pfam" id="PF07398">
    <property type="entry name" value="MDMPI_C"/>
    <property type="match status" value="1"/>
</dbReference>
<dbReference type="EMBL" id="QZFV01000073">
    <property type="protein sequence ID" value="RJQ86415.1"/>
    <property type="molecule type" value="Genomic_DNA"/>
</dbReference>
<evidence type="ECO:0000313" key="4">
    <source>
        <dbReference type="Proteomes" id="UP000285112"/>
    </source>
</evidence>
<dbReference type="AlphaFoldDB" id="A0A419I5W4"/>
<evidence type="ECO:0000313" key="3">
    <source>
        <dbReference type="EMBL" id="RJQ86415.1"/>
    </source>
</evidence>